<comment type="caution">
    <text evidence="1">The sequence shown here is derived from an EMBL/GenBank/DDBJ whole genome shotgun (WGS) entry which is preliminary data.</text>
</comment>
<sequence>MAHRAAGRRYLSPVSRPTDLHEEGPLMLLRAALLAACVATLTTSAAPAQASDPIDIDLLNSDSSKVVMVDPTTGSVINVEAQAERISNRNICTDACFYCGRVPYANQGFCGTSGTDTGSWPARSGYNTGRYTARFCWDNDVCAPYLSPNTEAFCPGGARVTGKSVTIR</sequence>
<proteinExistence type="predicted"/>
<dbReference type="EMBL" id="BMQC01000019">
    <property type="protein sequence ID" value="GGK41303.1"/>
    <property type="molecule type" value="Genomic_DNA"/>
</dbReference>
<dbReference type="AlphaFoldDB" id="A0A8J3BRR8"/>
<gene>
    <name evidence="1" type="ORF">GCM10010124_37690</name>
</gene>
<organism evidence="1 2">
    <name type="scientific">Pilimelia terevasa</name>
    <dbReference type="NCBI Taxonomy" id="53372"/>
    <lineage>
        <taxon>Bacteria</taxon>
        <taxon>Bacillati</taxon>
        <taxon>Actinomycetota</taxon>
        <taxon>Actinomycetes</taxon>
        <taxon>Micromonosporales</taxon>
        <taxon>Micromonosporaceae</taxon>
        <taxon>Pilimelia</taxon>
    </lineage>
</organism>
<evidence type="ECO:0000313" key="2">
    <source>
        <dbReference type="Proteomes" id="UP000662200"/>
    </source>
</evidence>
<protein>
    <submittedName>
        <fullName evidence="1">Uncharacterized protein</fullName>
    </submittedName>
</protein>
<reference evidence="1" key="2">
    <citation type="submission" date="2020-09" db="EMBL/GenBank/DDBJ databases">
        <authorList>
            <person name="Sun Q."/>
            <person name="Ohkuma M."/>
        </authorList>
    </citation>
    <scope>NUCLEOTIDE SEQUENCE</scope>
    <source>
        <strain evidence="1">JCM 3091</strain>
    </source>
</reference>
<accession>A0A8J3BRR8</accession>
<evidence type="ECO:0000313" key="1">
    <source>
        <dbReference type="EMBL" id="GGK41303.1"/>
    </source>
</evidence>
<dbReference type="Proteomes" id="UP000662200">
    <property type="component" value="Unassembled WGS sequence"/>
</dbReference>
<keyword evidence="2" id="KW-1185">Reference proteome</keyword>
<reference evidence="1" key="1">
    <citation type="journal article" date="2014" name="Int. J. Syst. Evol. Microbiol.">
        <title>Complete genome sequence of Corynebacterium casei LMG S-19264T (=DSM 44701T), isolated from a smear-ripened cheese.</title>
        <authorList>
            <consortium name="US DOE Joint Genome Institute (JGI-PGF)"/>
            <person name="Walter F."/>
            <person name="Albersmeier A."/>
            <person name="Kalinowski J."/>
            <person name="Ruckert C."/>
        </authorList>
    </citation>
    <scope>NUCLEOTIDE SEQUENCE</scope>
    <source>
        <strain evidence="1">JCM 3091</strain>
    </source>
</reference>
<name>A0A8J3BRR8_9ACTN</name>